<evidence type="ECO:0000313" key="2">
    <source>
        <dbReference type="Proteomes" id="UP000008909"/>
    </source>
</evidence>
<proteinExistence type="predicted"/>
<keyword evidence="2" id="KW-1185">Reference proteome</keyword>
<accession>G7YR94</accession>
<reference key="2">
    <citation type="submission" date="2011-10" db="EMBL/GenBank/DDBJ databases">
        <title>The genome and transcriptome sequence of Clonorchis sinensis provide insights into the carcinogenic liver fluke.</title>
        <authorList>
            <person name="Wang X."/>
            <person name="Huang Y."/>
            <person name="Chen W."/>
            <person name="Liu H."/>
            <person name="Guo L."/>
            <person name="Chen Y."/>
            <person name="Luo F."/>
            <person name="Zhou W."/>
            <person name="Sun J."/>
            <person name="Mao Q."/>
            <person name="Liang P."/>
            <person name="Zhou C."/>
            <person name="Tian Y."/>
            <person name="Men J."/>
            <person name="Lv X."/>
            <person name="Huang L."/>
            <person name="Zhou J."/>
            <person name="Hu Y."/>
            <person name="Li R."/>
            <person name="Zhang F."/>
            <person name="Lei H."/>
            <person name="Li X."/>
            <person name="Hu X."/>
            <person name="Liang C."/>
            <person name="Xu J."/>
            <person name="Wu Z."/>
            <person name="Yu X."/>
        </authorList>
    </citation>
    <scope>NUCLEOTIDE SEQUENCE</scope>
    <source>
        <strain>Henan</strain>
    </source>
</reference>
<gene>
    <name evidence="1" type="ORF">CLF_108050</name>
</gene>
<reference evidence="1" key="1">
    <citation type="journal article" date="2011" name="Genome Biol.">
        <title>The draft genome of the carcinogenic human liver fluke Clonorchis sinensis.</title>
        <authorList>
            <person name="Wang X."/>
            <person name="Chen W."/>
            <person name="Huang Y."/>
            <person name="Sun J."/>
            <person name="Men J."/>
            <person name="Liu H."/>
            <person name="Luo F."/>
            <person name="Guo L."/>
            <person name="Lv X."/>
            <person name="Deng C."/>
            <person name="Zhou C."/>
            <person name="Fan Y."/>
            <person name="Li X."/>
            <person name="Huang L."/>
            <person name="Hu Y."/>
            <person name="Liang C."/>
            <person name="Hu X."/>
            <person name="Xu J."/>
            <person name="Yu X."/>
        </authorList>
    </citation>
    <scope>NUCLEOTIDE SEQUENCE [LARGE SCALE GENOMIC DNA]</scope>
    <source>
        <strain evidence="1">Henan</strain>
    </source>
</reference>
<evidence type="ECO:0000313" key="1">
    <source>
        <dbReference type="EMBL" id="GAA55474.1"/>
    </source>
</evidence>
<protein>
    <submittedName>
        <fullName evidence="1">Uncharacterized protein</fullName>
    </submittedName>
</protein>
<dbReference type="EMBL" id="DF144022">
    <property type="protein sequence ID" value="GAA55474.1"/>
    <property type="molecule type" value="Genomic_DNA"/>
</dbReference>
<dbReference type="Proteomes" id="UP000008909">
    <property type="component" value="Unassembled WGS sequence"/>
</dbReference>
<sequence>MNYKKHQSGYGCPGTIIATSYLGPWTAPYMNILEKNKNDKVNRLGTSALEVPETPNIQLINLDRTWHKEANISCSVYIQVPWGKRGSLFGKRWLNISKTPQPTKLLVADIFLSGNHRCTTENSFANRLVTDTPTPIHPNHGPETKIVEHL</sequence>
<name>G7YR94_CLOSI</name>
<dbReference type="AlphaFoldDB" id="G7YR94"/>
<organism evidence="1 2">
    <name type="scientific">Clonorchis sinensis</name>
    <name type="common">Chinese liver fluke</name>
    <dbReference type="NCBI Taxonomy" id="79923"/>
    <lineage>
        <taxon>Eukaryota</taxon>
        <taxon>Metazoa</taxon>
        <taxon>Spiralia</taxon>
        <taxon>Lophotrochozoa</taxon>
        <taxon>Platyhelminthes</taxon>
        <taxon>Trematoda</taxon>
        <taxon>Digenea</taxon>
        <taxon>Opisthorchiida</taxon>
        <taxon>Opisthorchiata</taxon>
        <taxon>Opisthorchiidae</taxon>
        <taxon>Clonorchis</taxon>
    </lineage>
</organism>